<dbReference type="OrthoDB" id="4218123at2759"/>
<proteinExistence type="predicted"/>
<dbReference type="KEGG" id="maw:19246124"/>
<feature type="transmembrane region" description="Helical" evidence="1">
    <location>
        <begin position="178"/>
        <end position="202"/>
    </location>
</feature>
<dbReference type="GeneID" id="19246124"/>
<accession>E9DW15</accession>
<feature type="transmembrane region" description="Helical" evidence="1">
    <location>
        <begin position="143"/>
        <end position="166"/>
    </location>
</feature>
<evidence type="ECO:0000313" key="2">
    <source>
        <dbReference type="EMBL" id="EFY92212.1"/>
    </source>
</evidence>
<dbReference type="HOGENOM" id="CLU_044758_1_0_1"/>
<evidence type="ECO:0008006" key="4">
    <source>
        <dbReference type="Google" id="ProtNLM"/>
    </source>
</evidence>
<organism evidence="3">
    <name type="scientific">Metarhizium acridum (strain CQMa 102)</name>
    <dbReference type="NCBI Taxonomy" id="655827"/>
    <lineage>
        <taxon>Eukaryota</taxon>
        <taxon>Fungi</taxon>
        <taxon>Dikarya</taxon>
        <taxon>Ascomycota</taxon>
        <taxon>Pezizomycotina</taxon>
        <taxon>Sordariomycetes</taxon>
        <taxon>Hypocreomycetidae</taxon>
        <taxon>Hypocreales</taxon>
        <taxon>Clavicipitaceae</taxon>
        <taxon>Metarhizium</taxon>
    </lineage>
</organism>
<evidence type="ECO:0000256" key="1">
    <source>
        <dbReference type="SAM" id="Phobius"/>
    </source>
</evidence>
<sequence>MAVTWDSIRALLLFFGPMLLPKAISWYRSIGTSSHGLPIQPTPPRVRLALGLLFTLSAIYLVKTLPPFAPENLFTRTQSRLQIPVDVLFNRIAALRPGNVLTASDHALRAKFVNLESRLLYVQFGPQVLSDCPFCNADEPKSYFYYALPSLFWPHLANLIALAAITSPSFTGKHGYQWRTLATIASLALAGLEAYIVGSYSYKANAKALRLSDVNFFYWSMRSYRLVALAALDAVLGWVMYLSSTNRAFVQLPSASERVEEVARGLLTVKSKLNAIGIINNTAMRDEELRNRCQTYWAHEVRLMREVMEEREVVEGVNDALSNRINIDSISKDAETYTDSVLEPLRQMQQMQQNE</sequence>
<evidence type="ECO:0000313" key="3">
    <source>
        <dbReference type="Proteomes" id="UP000002499"/>
    </source>
</evidence>
<dbReference type="EMBL" id="GL698477">
    <property type="protein sequence ID" value="EFY92212.1"/>
    <property type="molecule type" value="Genomic_DNA"/>
</dbReference>
<dbReference type="eggNOG" id="KOG4253">
    <property type="taxonomic scope" value="Eukaryota"/>
</dbReference>
<keyword evidence="1" id="KW-0812">Transmembrane</keyword>
<keyword evidence="3" id="KW-1185">Reference proteome</keyword>
<reference evidence="2 3" key="1">
    <citation type="journal article" date="2011" name="PLoS Genet.">
        <title>Genome sequencing and comparative transcriptomics of the model entomopathogenic fungi Metarhizium anisopliae and M. acridum.</title>
        <authorList>
            <person name="Gao Q."/>
            <person name="Jin K."/>
            <person name="Ying S.H."/>
            <person name="Zhang Y."/>
            <person name="Xiao G."/>
            <person name="Shang Y."/>
            <person name="Duan Z."/>
            <person name="Hu X."/>
            <person name="Xie X.Q."/>
            <person name="Zhou G."/>
            <person name="Peng G."/>
            <person name="Luo Z."/>
            <person name="Huang W."/>
            <person name="Wang B."/>
            <person name="Fang W."/>
            <person name="Wang S."/>
            <person name="Zhong Y."/>
            <person name="Ma L.J."/>
            <person name="St Leger R.J."/>
            <person name="Zhao G.P."/>
            <person name="Pei Y."/>
            <person name="Feng M.G."/>
            <person name="Xia Y."/>
            <person name="Wang C."/>
        </authorList>
    </citation>
    <scope>NUCLEOTIDE SEQUENCE [LARGE SCALE GENOMIC DNA]</scope>
    <source>
        <strain evidence="2 3">CQMa 102</strain>
    </source>
</reference>
<keyword evidence="1" id="KW-0472">Membrane</keyword>
<dbReference type="OMA" id="YFYYALP"/>
<protein>
    <recommendedName>
        <fullName evidence="4">Chorismate synthase protein</fullName>
    </recommendedName>
</protein>
<dbReference type="STRING" id="655827.E9DW15"/>
<gene>
    <name evidence="2" type="ORF">MAC_01813</name>
</gene>
<dbReference type="PANTHER" id="PTHR39470:SF1">
    <property type="entry name" value="CHORISMATE SYNTHASE PROTEIN"/>
    <property type="match status" value="1"/>
</dbReference>
<feature type="transmembrane region" description="Helical" evidence="1">
    <location>
        <begin position="223"/>
        <end position="241"/>
    </location>
</feature>
<keyword evidence="1" id="KW-1133">Transmembrane helix</keyword>
<dbReference type="InParanoid" id="E9DW15"/>
<name>E9DW15_METAQ</name>
<dbReference type="AlphaFoldDB" id="E9DW15"/>
<dbReference type="RefSeq" id="XP_007808153.1">
    <property type="nucleotide sequence ID" value="XM_007809962.1"/>
</dbReference>
<dbReference type="PANTHER" id="PTHR39470">
    <property type="entry name" value="CHROMOSOME 10, WHOLE GENOME SHOTGUN SEQUENCE"/>
    <property type="match status" value="1"/>
</dbReference>
<dbReference type="Proteomes" id="UP000002499">
    <property type="component" value="Unassembled WGS sequence"/>
</dbReference>